<comment type="subcellular location">
    <subcellularLocation>
        <location evidence="5 6">Cell membrane</location>
        <topology evidence="5 6">Multi-pass membrane protein</topology>
    </subcellularLocation>
    <subcellularLocation>
        <location evidence="1">Membrane</location>
        <topology evidence="1">Multi-pass membrane protein</topology>
    </subcellularLocation>
</comment>
<dbReference type="HAMAP" id="MF_01350">
    <property type="entry name" value="NDH1_NuoH"/>
    <property type="match status" value="1"/>
</dbReference>
<dbReference type="EMBL" id="WJHE01000492">
    <property type="protein sequence ID" value="MST33126.1"/>
    <property type="molecule type" value="Genomic_DNA"/>
</dbReference>
<evidence type="ECO:0000256" key="5">
    <source>
        <dbReference type="HAMAP-Rule" id="MF_01350"/>
    </source>
</evidence>
<keyword evidence="5 6" id="KW-0520">NAD</keyword>
<dbReference type="PROSITE" id="PS00668">
    <property type="entry name" value="COMPLEX1_ND1_2"/>
    <property type="match status" value="1"/>
</dbReference>
<dbReference type="InterPro" id="IPR018086">
    <property type="entry name" value="NADH_UbQ_OxRdtase_su1_CS"/>
</dbReference>
<keyword evidence="8" id="KW-1185">Reference proteome</keyword>
<dbReference type="PANTHER" id="PTHR11432:SF3">
    <property type="entry name" value="NADH-UBIQUINONE OXIDOREDUCTASE CHAIN 1"/>
    <property type="match status" value="1"/>
</dbReference>
<keyword evidence="3 5" id="KW-1133">Transmembrane helix</keyword>
<dbReference type="Proteomes" id="UP000437736">
    <property type="component" value="Unassembled WGS sequence"/>
</dbReference>
<evidence type="ECO:0000256" key="3">
    <source>
        <dbReference type="ARBA" id="ARBA00022989"/>
    </source>
</evidence>
<evidence type="ECO:0000256" key="4">
    <source>
        <dbReference type="ARBA" id="ARBA00023136"/>
    </source>
</evidence>
<organism evidence="7 8">
    <name type="scientific">Acidiferrimicrobium australe</name>
    <dbReference type="NCBI Taxonomy" id="2664430"/>
    <lineage>
        <taxon>Bacteria</taxon>
        <taxon>Bacillati</taxon>
        <taxon>Actinomycetota</taxon>
        <taxon>Acidimicrobiia</taxon>
        <taxon>Acidimicrobiales</taxon>
        <taxon>Acidimicrobiaceae</taxon>
        <taxon>Acidiferrimicrobium</taxon>
    </lineage>
</organism>
<reference evidence="7 8" key="1">
    <citation type="submission" date="2019-11" db="EMBL/GenBank/DDBJ databases">
        <title>Acidiferrimicrobium australis gen. nov., sp. nov., an acidophilic and obligately heterotrophic, member of the Actinobacteria that catalyses dissimilatory oxido- reduction of iron isolated from metal-rich acidic water in Chile.</title>
        <authorList>
            <person name="Gonzalez D."/>
            <person name="Huber K."/>
            <person name="Hedrich S."/>
            <person name="Rojas-Villalobos C."/>
            <person name="Quatrini R."/>
            <person name="Dinamarca M.A."/>
            <person name="Schwarz A."/>
            <person name="Canales C."/>
            <person name="Nancucheo I."/>
        </authorList>
    </citation>
    <scope>NUCLEOTIDE SEQUENCE [LARGE SCALE GENOMIC DNA]</scope>
    <source>
        <strain evidence="7 8">USS-CCA1</strain>
    </source>
</reference>
<dbReference type="Pfam" id="PF00146">
    <property type="entry name" value="NADHdh"/>
    <property type="match status" value="1"/>
</dbReference>
<feature type="transmembrane region" description="Helical" evidence="5">
    <location>
        <begin position="257"/>
        <end position="280"/>
    </location>
</feature>
<keyword evidence="4 5" id="KW-0472">Membrane</keyword>
<keyword evidence="5" id="KW-1003">Cell membrane</keyword>
<feature type="transmembrane region" description="Helical" evidence="5">
    <location>
        <begin position="210"/>
        <end position="227"/>
    </location>
</feature>
<protein>
    <recommendedName>
        <fullName evidence="5">NADH-quinone oxidoreductase subunit H</fullName>
        <ecNumber evidence="5">7.1.1.-</ecNumber>
    </recommendedName>
    <alternativeName>
        <fullName evidence="5">NADH dehydrogenase I subunit H</fullName>
    </alternativeName>
    <alternativeName>
        <fullName evidence="5">NDH-1 subunit H</fullName>
    </alternativeName>
</protein>
<keyword evidence="5" id="KW-1278">Translocase</keyword>
<dbReference type="InterPro" id="IPR001694">
    <property type="entry name" value="NADH_UbQ_OxRdtase_su1/FPO"/>
</dbReference>
<keyword evidence="5" id="KW-0874">Quinone</keyword>
<comment type="catalytic activity">
    <reaction evidence="5">
        <text>a quinone + NADH + 5 H(+)(in) = a quinol + NAD(+) + 4 H(+)(out)</text>
        <dbReference type="Rhea" id="RHEA:57888"/>
        <dbReference type="ChEBI" id="CHEBI:15378"/>
        <dbReference type="ChEBI" id="CHEBI:24646"/>
        <dbReference type="ChEBI" id="CHEBI:57540"/>
        <dbReference type="ChEBI" id="CHEBI:57945"/>
        <dbReference type="ChEBI" id="CHEBI:132124"/>
    </reaction>
</comment>
<sequence>MLAYVGDPVFSRGLTIGVWGIVLVKVVAIFVIVLLSVLFMVMYERKAVAWLGVRYGPNRAGPGGWLQSLADGTKLFFKEAFTPVRADKWVYKAAPYLAVVPAFVAFSIVPIGGTIHLFGHSTRLQLADPPWGILLLLMTSGIGVYGVMLAGWSSGSKYPLLGSVRASAQMVSYEAVLGLTTATVVLMTGSLHTSTIWLSQHGPTLYHWNFIRTGFIPFALFSIAITAEMTRAPFDLVEAEEELAGGFNLEYSSIGFAFFYLAEYMNLVTNSAIIVTLWFGGPDGPGVAYSGWIGLIWFALKTLIILYVFVWIRATLPRVRYDQLMELGWKRLIPGALAMLLIVAGFRVKWTWGLVAVGGSLLAFAVLLRAVDVGSTASAVDVRSEEALTGEPATGVGTR</sequence>
<gene>
    <name evidence="5" type="primary">nuoH</name>
    <name evidence="7" type="ORF">GHK86_10395</name>
</gene>
<feature type="transmembrane region" description="Helical" evidence="5">
    <location>
        <begin position="16"/>
        <end position="41"/>
    </location>
</feature>
<dbReference type="PANTHER" id="PTHR11432">
    <property type="entry name" value="NADH DEHYDROGENASE SUBUNIT 1"/>
    <property type="match status" value="1"/>
</dbReference>
<feature type="transmembrane region" description="Helical" evidence="5">
    <location>
        <begin position="328"/>
        <end position="346"/>
    </location>
</feature>
<feature type="transmembrane region" description="Helical" evidence="5">
    <location>
        <begin position="352"/>
        <end position="371"/>
    </location>
</feature>
<dbReference type="EC" id="7.1.1.-" evidence="5"/>
<comment type="function">
    <text evidence="5">NDH-1 shuttles electrons from NADH, via FMN and iron-sulfur (Fe-S) centers, to quinones in the respiratory chain. The immediate electron acceptor for the enzyme in this species is believed to be ubiquinone. Couples the redox reaction to proton translocation (for every two electrons transferred, four hydrogen ions are translocated across the cytoplasmic membrane), and thus conserves the redox energy in a proton gradient. This subunit may bind ubiquinone.</text>
</comment>
<feature type="transmembrane region" description="Helical" evidence="5">
    <location>
        <begin position="96"/>
        <end position="119"/>
    </location>
</feature>
<feature type="transmembrane region" description="Helical" evidence="5">
    <location>
        <begin position="173"/>
        <end position="198"/>
    </location>
</feature>
<feature type="transmembrane region" description="Helical" evidence="5">
    <location>
        <begin position="292"/>
        <end position="316"/>
    </location>
</feature>
<comment type="caution">
    <text evidence="7">The sequence shown here is derived from an EMBL/GenBank/DDBJ whole genome shotgun (WGS) entry which is preliminary data.</text>
</comment>
<feature type="transmembrane region" description="Helical" evidence="5">
    <location>
        <begin position="131"/>
        <end position="152"/>
    </location>
</feature>
<name>A0ABW9QUG1_9ACTN</name>
<evidence type="ECO:0000313" key="8">
    <source>
        <dbReference type="Proteomes" id="UP000437736"/>
    </source>
</evidence>
<keyword evidence="5" id="KW-0830">Ubiquinone</keyword>
<proteinExistence type="inferred from homology"/>
<comment type="subunit">
    <text evidence="5">NDH-1 is composed of 14 different subunits. Subunits NuoA, H, J, K, L, M, N constitute the membrane sector of the complex.</text>
</comment>
<evidence type="ECO:0000256" key="2">
    <source>
        <dbReference type="ARBA" id="ARBA00022692"/>
    </source>
</evidence>
<evidence type="ECO:0000256" key="6">
    <source>
        <dbReference type="RuleBase" id="RU000471"/>
    </source>
</evidence>
<accession>A0ABW9QUG1</accession>
<evidence type="ECO:0000313" key="7">
    <source>
        <dbReference type="EMBL" id="MST33126.1"/>
    </source>
</evidence>
<evidence type="ECO:0000256" key="1">
    <source>
        <dbReference type="ARBA" id="ARBA00004141"/>
    </source>
</evidence>
<comment type="similarity">
    <text evidence="5 6">Belongs to the complex I subunit 1 family.</text>
</comment>
<keyword evidence="2 5" id="KW-0812">Transmembrane</keyword>